<dbReference type="Pfam" id="PF03050">
    <property type="entry name" value="DDE_Tnp_IS66"/>
    <property type="match status" value="1"/>
</dbReference>
<dbReference type="Pfam" id="PF13482">
    <property type="entry name" value="RNase_H_2"/>
    <property type="match status" value="1"/>
</dbReference>
<evidence type="ECO:0000313" key="4">
    <source>
        <dbReference type="Proteomes" id="UP000715781"/>
    </source>
</evidence>
<feature type="domain" description="Transposase IS66 central" evidence="1">
    <location>
        <begin position="610"/>
        <end position="867"/>
    </location>
</feature>
<gene>
    <name evidence="3" type="ORF">KME32_33530</name>
</gene>
<dbReference type="PANTHER" id="PTHR33678">
    <property type="entry name" value="BLL1576 PROTEIN"/>
    <property type="match status" value="1"/>
</dbReference>
<evidence type="ECO:0000259" key="1">
    <source>
        <dbReference type="Pfam" id="PF03050"/>
    </source>
</evidence>
<sequence>MAKVITSQILVAYAQCPYKAFLLMCGEPSRELHEHEQIVEQQKSHVKTKYIDVLKKDNPNVQLYQQNNLEHGIDYLINAQLSIGTLLATCCFLKKVNDKSSLGNFSYEPNIFIGSYQINETAKLELFFIGYVLAQIQGCLPNVGHIITVDGKSHRIRFKNIEKNLIPILEPLQRWVTSLSSEPPPIILNKHCPICQFKMLCRAKALQDNHLSLLNGITPKAIRRYEKKGIFTVKQLSYLFKPHKRKKGKRNKFDNTHKLELQALAIRTGKIYLQYLPELCRQSTELFLDIEGVPDQDLYYLIGLLVCQPDTIKLYSFWANTAEEERQIWQQMLAVINQYSNAPIYHYGSYESRAISKLAKRYKTSSDTIIQRLVNVNSYIHGNIYFPVYSNSLKEIGSFIGATWTSPVASGLQSLVWQHYWQETSDTQYKDCLLTYNAEDCHALKLLVDELSKIKTSADTLSEVEFSEEHQKQKNQIVTEISSQFETMLNFAHMDYDKKKINFRQDTNQSIHEEVKKKRGVKKGYEGQRRINPKATKIIEVPAAVNCPICNNISLKITTRLATRLIINLVLTKNGVKKTIIKYLGNKGYCPQCCKFYNPPVISKYGHSQLYGHGFKAWLIYHRVAMRLPYESISEMMQEQFGEKILAGSIVTFIKDFAQYYSETEKFIIQSLLKSPSIHVDETTINIKGFNWYGWVFTNEEYVVFKLSETREATIVHELLLGYTGILISDFYAGYDSVQCRQQKCWVHLIRDLNDDLRETPFDTEYEMFVLEVKNLIIPIMEAIQKYGLKKRVLEKFKKEVDKFYQLFITDKWYRSDLVIKYQKRFKRYRDSLFTFLEEDKILWHNNVAERAIRHLAIQRDISTPFHESSTRNYLLLLSIQQTCRFQGKSFFKFLFSEETDIKKFKAVKH</sequence>
<dbReference type="Proteomes" id="UP000715781">
    <property type="component" value="Unassembled WGS sequence"/>
</dbReference>
<feature type="domain" description="YprB ribonuclease H-like" evidence="2">
    <location>
        <begin position="286"/>
        <end position="451"/>
    </location>
</feature>
<comment type="caution">
    <text evidence="3">The sequence shown here is derived from an EMBL/GenBank/DDBJ whole genome shotgun (WGS) entry which is preliminary data.</text>
</comment>
<accession>A0A951Q500</accession>
<evidence type="ECO:0000259" key="2">
    <source>
        <dbReference type="Pfam" id="PF13482"/>
    </source>
</evidence>
<dbReference type="InterPro" id="IPR038720">
    <property type="entry name" value="YprB_RNase_H-like_dom"/>
</dbReference>
<reference evidence="3" key="2">
    <citation type="journal article" date="2022" name="Microbiol. Resour. Announc.">
        <title>Metagenome Sequencing to Explore Phylogenomics of Terrestrial Cyanobacteria.</title>
        <authorList>
            <person name="Ward R.D."/>
            <person name="Stajich J.E."/>
            <person name="Johansen J.R."/>
            <person name="Huntemann M."/>
            <person name="Clum A."/>
            <person name="Foster B."/>
            <person name="Foster B."/>
            <person name="Roux S."/>
            <person name="Palaniappan K."/>
            <person name="Varghese N."/>
            <person name="Mukherjee S."/>
            <person name="Reddy T.B.K."/>
            <person name="Daum C."/>
            <person name="Copeland A."/>
            <person name="Chen I.A."/>
            <person name="Ivanova N.N."/>
            <person name="Kyrpides N.C."/>
            <person name="Shapiro N."/>
            <person name="Eloe-Fadrosh E.A."/>
            <person name="Pietrasiak N."/>
        </authorList>
    </citation>
    <scope>NUCLEOTIDE SEQUENCE</scope>
    <source>
        <strain evidence="3">JT2-VF2</strain>
    </source>
</reference>
<dbReference type="EMBL" id="JAHHHN010000052">
    <property type="protein sequence ID" value="MBW4565919.1"/>
    <property type="molecule type" value="Genomic_DNA"/>
</dbReference>
<dbReference type="AlphaFoldDB" id="A0A951Q500"/>
<dbReference type="InterPro" id="IPR052344">
    <property type="entry name" value="Transposase-related"/>
</dbReference>
<evidence type="ECO:0000313" key="3">
    <source>
        <dbReference type="EMBL" id="MBW4565919.1"/>
    </source>
</evidence>
<dbReference type="NCBIfam" id="NF033517">
    <property type="entry name" value="transpos_IS66"/>
    <property type="match status" value="1"/>
</dbReference>
<dbReference type="NCBIfam" id="TIGR03491">
    <property type="entry name" value="TM0106 family RecB-like putative nuclease"/>
    <property type="match status" value="1"/>
</dbReference>
<reference evidence="3" key="1">
    <citation type="submission" date="2021-05" db="EMBL/GenBank/DDBJ databases">
        <authorList>
            <person name="Pietrasiak N."/>
            <person name="Ward R."/>
            <person name="Stajich J.E."/>
            <person name="Kurbessoian T."/>
        </authorList>
    </citation>
    <scope>NUCLEOTIDE SEQUENCE</scope>
    <source>
        <strain evidence="3">JT2-VF2</strain>
    </source>
</reference>
<dbReference type="PANTHER" id="PTHR33678:SF2">
    <property type="match status" value="1"/>
</dbReference>
<organism evidence="3 4">
    <name type="scientific">Mojavia pulchra JT2-VF2</name>
    <dbReference type="NCBI Taxonomy" id="287848"/>
    <lineage>
        <taxon>Bacteria</taxon>
        <taxon>Bacillati</taxon>
        <taxon>Cyanobacteriota</taxon>
        <taxon>Cyanophyceae</taxon>
        <taxon>Nostocales</taxon>
        <taxon>Nostocaceae</taxon>
    </lineage>
</organism>
<dbReference type="InterPro" id="IPR019993">
    <property type="entry name" value="RecB_nuclease_TM0106_put"/>
</dbReference>
<name>A0A951Q500_9NOST</name>
<proteinExistence type="predicted"/>
<protein>
    <submittedName>
        <fullName evidence="3">IS66 family transposase</fullName>
    </submittedName>
</protein>
<dbReference type="InterPro" id="IPR004291">
    <property type="entry name" value="Transposase_IS66_central"/>
</dbReference>